<comment type="subcellular location">
    <subcellularLocation>
        <location evidence="1 10">Nucleus</location>
    </subcellularLocation>
</comment>
<evidence type="ECO:0000256" key="9">
    <source>
        <dbReference type="ARBA" id="ARBA00023242"/>
    </source>
</evidence>
<evidence type="ECO:0000256" key="10">
    <source>
        <dbReference type="RuleBase" id="RU004334"/>
    </source>
</evidence>
<evidence type="ECO:0000256" key="1">
    <source>
        <dbReference type="ARBA" id="ARBA00004123"/>
    </source>
</evidence>
<keyword evidence="7 10" id="KW-0804">Transcription</keyword>
<dbReference type="Gene3D" id="1.10.565.10">
    <property type="entry name" value="Retinoid X Receptor"/>
    <property type="match status" value="1"/>
</dbReference>
<evidence type="ECO:0000259" key="13">
    <source>
        <dbReference type="PROSITE" id="PS51843"/>
    </source>
</evidence>
<dbReference type="Pfam" id="PF00105">
    <property type="entry name" value="zf-C4"/>
    <property type="match status" value="1"/>
</dbReference>
<feature type="domain" description="Nuclear receptor" evidence="12">
    <location>
        <begin position="136"/>
        <end position="211"/>
    </location>
</feature>
<dbReference type="PANTHER" id="PTHR45805:SF2">
    <property type="entry name" value="NUCLEAR HORMONE RECEPTOR HR3-RELATED"/>
    <property type="match status" value="1"/>
</dbReference>
<dbReference type="PRINTS" id="PR00398">
    <property type="entry name" value="STRDHORMONER"/>
</dbReference>
<evidence type="ECO:0000259" key="12">
    <source>
        <dbReference type="PROSITE" id="PS51030"/>
    </source>
</evidence>
<dbReference type="HOGENOM" id="CLU_457292_0_0_1"/>
<evidence type="ECO:0000256" key="6">
    <source>
        <dbReference type="ARBA" id="ARBA00023125"/>
    </source>
</evidence>
<keyword evidence="5 10" id="KW-0805">Transcription regulation</keyword>
<feature type="region of interest" description="Disordered" evidence="11">
    <location>
        <begin position="1"/>
        <end position="55"/>
    </location>
</feature>
<dbReference type="InterPro" id="IPR001723">
    <property type="entry name" value="Nuclear_hrmn_rcpt"/>
</dbReference>
<evidence type="ECO:0000256" key="3">
    <source>
        <dbReference type="ARBA" id="ARBA00022771"/>
    </source>
</evidence>
<dbReference type="InterPro" id="IPR000536">
    <property type="entry name" value="Nucl_hrmn_rcpt_lig-bd"/>
</dbReference>
<dbReference type="GO" id="GO:0008270">
    <property type="term" value="F:zinc ion binding"/>
    <property type="evidence" value="ECO:0007669"/>
    <property type="project" value="UniProtKB-KW"/>
</dbReference>
<dbReference type="SUPFAM" id="SSF48508">
    <property type="entry name" value="Nuclear receptor ligand-binding domain"/>
    <property type="match status" value="1"/>
</dbReference>
<evidence type="ECO:0000256" key="11">
    <source>
        <dbReference type="SAM" id="MobiDB-lite"/>
    </source>
</evidence>
<dbReference type="GO" id="GO:0000978">
    <property type="term" value="F:RNA polymerase II cis-regulatory region sequence-specific DNA binding"/>
    <property type="evidence" value="ECO:0007669"/>
    <property type="project" value="EnsemblMetazoa"/>
</dbReference>
<accession>E3NGY6</accession>
<dbReference type="GO" id="GO:0045944">
    <property type="term" value="P:positive regulation of transcription by RNA polymerase II"/>
    <property type="evidence" value="ECO:0007669"/>
    <property type="project" value="EnsemblMetazoa"/>
</dbReference>
<dbReference type="PROSITE" id="PS00031">
    <property type="entry name" value="NUCLEAR_REC_DBD_1"/>
    <property type="match status" value="1"/>
</dbReference>
<dbReference type="OrthoDB" id="5771769at2759"/>
<dbReference type="SMART" id="SM00399">
    <property type="entry name" value="ZnF_C4"/>
    <property type="match status" value="1"/>
</dbReference>
<dbReference type="SUPFAM" id="SSF57716">
    <property type="entry name" value="Glucocorticoid receptor-like (DNA-binding domain)"/>
    <property type="match status" value="1"/>
</dbReference>
<keyword evidence="9 10" id="KW-0539">Nucleus</keyword>
<dbReference type="GO" id="GO:0004879">
    <property type="term" value="F:nuclear receptor activity"/>
    <property type="evidence" value="ECO:0007669"/>
    <property type="project" value="TreeGrafter"/>
</dbReference>
<dbReference type="GO" id="GO:0005634">
    <property type="term" value="C:nucleus"/>
    <property type="evidence" value="ECO:0007669"/>
    <property type="project" value="UniProtKB-SubCell"/>
</dbReference>
<reference evidence="14" key="1">
    <citation type="submission" date="2007-07" db="EMBL/GenBank/DDBJ databases">
        <title>PCAP assembly of the Caenorhabditis remanei genome.</title>
        <authorList>
            <consortium name="The Caenorhabditis remanei Sequencing Consortium"/>
            <person name="Wilson R.K."/>
        </authorList>
    </citation>
    <scope>NUCLEOTIDE SEQUENCE [LARGE SCALE GENOMIC DNA]</scope>
    <source>
        <strain evidence="14">PB4641</strain>
    </source>
</reference>
<dbReference type="OMA" id="PRQKNCT"/>
<dbReference type="InterPro" id="IPR044101">
    <property type="entry name" value="NR_DBD_ROR"/>
</dbReference>
<dbReference type="InterPro" id="IPR035500">
    <property type="entry name" value="NHR-like_dom_sf"/>
</dbReference>
<keyword evidence="4 10" id="KW-0862">Zinc</keyword>
<evidence type="ECO:0000256" key="4">
    <source>
        <dbReference type="ARBA" id="ARBA00022833"/>
    </source>
</evidence>
<dbReference type="Gene3D" id="3.30.50.10">
    <property type="entry name" value="Erythroid Transcription Factor GATA-1, subunit A"/>
    <property type="match status" value="1"/>
</dbReference>
<keyword evidence="8 10" id="KW-0675">Receptor</keyword>
<evidence type="ECO:0000313" key="14">
    <source>
        <dbReference type="EMBL" id="EFO97519.1"/>
    </source>
</evidence>
<gene>
    <name evidence="14" type="primary">Cre-nhr-23</name>
    <name evidence="14" type="ORF">CRE_07841</name>
</gene>
<dbReference type="FunCoup" id="E3NGY6">
    <property type="interactions" value="480"/>
</dbReference>
<dbReference type="GO" id="GO:0007283">
    <property type="term" value="P:spermatogenesis"/>
    <property type="evidence" value="ECO:0007669"/>
    <property type="project" value="EnsemblMetazoa"/>
</dbReference>
<dbReference type="SMART" id="SM00430">
    <property type="entry name" value="HOLI"/>
    <property type="match status" value="1"/>
</dbReference>
<organism evidence="15">
    <name type="scientific">Caenorhabditis remanei</name>
    <name type="common">Caenorhabditis vulgaris</name>
    <dbReference type="NCBI Taxonomy" id="31234"/>
    <lineage>
        <taxon>Eukaryota</taxon>
        <taxon>Metazoa</taxon>
        <taxon>Ecdysozoa</taxon>
        <taxon>Nematoda</taxon>
        <taxon>Chromadorea</taxon>
        <taxon>Rhabditida</taxon>
        <taxon>Rhabditina</taxon>
        <taxon>Rhabditomorpha</taxon>
        <taxon>Rhabditoidea</taxon>
        <taxon>Rhabditidae</taxon>
        <taxon>Peloderinae</taxon>
        <taxon>Caenorhabditis</taxon>
    </lineage>
</organism>
<dbReference type="PROSITE" id="PS51843">
    <property type="entry name" value="NR_LBD"/>
    <property type="match status" value="1"/>
</dbReference>
<dbReference type="GO" id="GO:0018996">
    <property type="term" value="P:molting cycle, collagen and cuticulin-based cuticle"/>
    <property type="evidence" value="ECO:0007669"/>
    <property type="project" value="EnsemblMetazoa"/>
</dbReference>
<keyword evidence="3 10" id="KW-0863">Zinc-finger</keyword>
<feature type="compositionally biased region" description="Polar residues" evidence="11">
    <location>
        <begin position="13"/>
        <end position="29"/>
    </location>
</feature>
<dbReference type="InterPro" id="IPR001628">
    <property type="entry name" value="Znf_hrmn_rcpt"/>
</dbReference>
<evidence type="ECO:0000313" key="15">
    <source>
        <dbReference type="Proteomes" id="UP000008281"/>
    </source>
</evidence>
<keyword evidence="2 10" id="KW-0479">Metal-binding</keyword>
<sequence>MQAVERKIVDPTQLHSFQHVESTSLSSPDGKSKENNESSSSSTTPPPPPPPLRHIKSEVDFRYSPEPPKGGASCGDVPPYAKLLTCVVDPNQIGNMHGMVHMNAFQQAMHHQQQMQQHHQMQQESKPLLVSAQIEVIPCKVCGDKSSGVHYGVITCEGCKGFFRRSQSSIVNYQCPRQKNCIVDRVNRNRCQYCRLKKCIELGMSRDAVKFGRMSKKQREKVEDEVRMHKQLAEASGLGGYHIYGDYSPPPSHSYCFDQSMYAHYPSGTSTPVNGYPIQVPAAPVTPMPQNMYGATPSATGALPGAPGPHYVAHQATGGSFPSPQVPPEEDVVSRVITAFDQQHHDYRTQNVVCDVDPESLCHLTRATGWELFSNQLDPLVKTIIEFAKCVDGFMNLPQETQIQLLKGSVFELCLIFAAMYYNMDTHAVCGERYTIPFSRFITEDAAEVCARKNTHFSTEISVFPDFLVFFMHLISEVHQTLHEIVALQPNTSELALLAAGLLLEQASTSSSSGIGSLIDPTTIATAEVLKTALHQTVASRLGCMETTLNRLQAIESRIRQTARLHQEALQNFRLSDPHASEKLPDLYKELFTIDRP</sequence>
<dbReference type="EMBL" id="DS268662">
    <property type="protein sequence ID" value="EFO97519.1"/>
    <property type="molecule type" value="Genomic_DNA"/>
</dbReference>
<name>E3NGY6_CAERE</name>
<dbReference type="PANTHER" id="PTHR45805">
    <property type="entry name" value="NUCLEAR HORMONE RECEPTOR HR3-RELATED"/>
    <property type="match status" value="1"/>
</dbReference>
<comment type="similarity">
    <text evidence="10">Belongs to the nuclear hormone receptor family.</text>
</comment>
<dbReference type="Proteomes" id="UP000008281">
    <property type="component" value="Unassembled WGS sequence"/>
</dbReference>
<proteinExistence type="inferred from homology"/>
<evidence type="ECO:0000256" key="7">
    <source>
        <dbReference type="ARBA" id="ARBA00023163"/>
    </source>
</evidence>
<keyword evidence="6 10" id="KW-0238">DNA-binding</keyword>
<protein>
    <submittedName>
        <fullName evidence="14">CRE-NHR-23 protein</fullName>
    </submittedName>
</protein>
<evidence type="ECO:0000256" key="8">
    <source>
        <dbReference type="ARBA" id="ARBA00023170"/>
    </source>
</evidence>
<dbReference type="InterPro" id="IPR013088">
    <property type="entry name" value="Znf_NHR/GATA"/>
</dbReference>
<dbReference type="PROSITE" id="PS51030">
    <property type="entry name" value="NUCLEAR_REC_DBD_2"/>
    <property type="match status" value="1"/>
</dbReference>
<dbReference type="eggNOG" id="KOG4216">
    <property type="taxonomic scope" value="Eukaryota"/>
</dbReference>
<dbReference type="Pfam" id="PF00104">
    <property type="entry name" value="Hormone_recep"/>
    <property type="match status" value="1"/>
</dbReference>
<keyword evidence="15" id="KW-1185">Reference proteome</keyword>
<dbReference type="CDD" id="cd06968">
    <property type="entry name" value="NR_DBD_ROR"/>
    <property type="match status" value="1"/>
</dbReference>
<evidence type="ECO:0000256" key="5">
    <source>
        <dbReference type="ARBA" id="ARBA00023015"/>
    </source>
</evidence>
<dbReference type="GO" id="GO:0000785">
    <property type="term" value="C:chromatin"/>
    <property type="evidence" value="ECO:0007669"/>
    <property type="project" value="EnsemblMetazoa"/>
</dbReference>
<dbReference type="GO" id="GO:0050829">
    <property type="term" value="P:defense response to Gram-negative bacterium"/>
    <property type="evidence" value="ECO:0007669"/>
    <property type="project" value="EnsemblMetazoa"/>
</dbReference>
<dbReference type="InParanoid" id="E3NGY6"/>
<evidence type="ECO:0000256" key="2">
    <source>
        <dbReference type="ARBA" id="ARBA00022723"/>
    </source>
</evidence>
<feature type="domain" description="NR LBD" evidence="13">
    <location>
        <begin position="328"/>
        <end position="592"/>
    </location>
</feature>
<dbReference type="AlphaFoldDB" id="E3NGY6"/>
<dbReference type="PRINTS" id="PR00047">
    <property type="entry name" value="STROIDFINGER"/>
</dbReference>
<dbReference type="FunFam" id="3.30.50.10:FF:000003">
    <property type="entry name" value="Nuclear orphan receptor ROR-beta"/>
    <property type="match status" value="1"/>
</dbReference>
<dbReference type="STRING" id="31234.E3NGY6"/>